<dbReference type="AlphaFoldDB" id="A0A7G9YQM6"/>
<sequence>MIKQNIKFETDNVEYILERYYSPSENKVYESELPENVQDSEFESDLKAFIVSLYYSGRVTEKKIQKILEDAGIIISTGEISNILTKDKKDELALWYLELK</sequence>
<evidence type="ECO:0000313" key="2">
    <source>
        <dbReference type="EMBL" id="QNO46029.1"/>
    </source>
</evidence>
<proteinExistence type="predicted"/>
<evidence type="ECO:0000313" key="3">
    <source>
        <dbReference type="EMBL" id="QNO50310.1"/>
    </source>
</evidence>
<protein>
    <submittedName>
        <fullName evidence="3">Uncharacterized protein</fullName>
    </submittedName>
</protein>
<accession>A0A7G9YQM6</accession>
<dbReference type="EMBL" id="MT631077">
    <property type="protein sequence ID" value="QNO45169.1"/>
    <property type="molecule type" value="Genomic_DNA"/>
</dbReference>
<gene>
    <name evidence="3" type="ORF">AJIHBFLC_00002</name>
    <name evidence="1" type="ORF">GMDKAGHH_00022</name>
    <name evidence="2" type="ORF">OOGCPJEC_00014</name>
</gene>
<evidence type="ECO:0000313" key="1">
    <source>
        <dbReference type="EMBL" id="QNO45169.1"/>
    </source>
</evidence>
<organism evidence="3">
    <name type="scientific">Candidatus Methanogaster sp. ANME-2c ERB4</name>
    <dbReference type="NCBI Taxonomy" id="2759911"/>
    <lineage>
        <taxon>Archaea</taxon>
        <taxon>Methanobacteriati</taxon>
        <taxon>Methanobacteriota</taxon>
        <taxon>Stenosarchaea group</taxon>
        <taxon>Methanomicrobia</taxon>
        <taxon>Methanosarcinales</taxon>
        <taxon>ANME-2 cluster</taxon>
        <taxon>Candidatus Methanogasteraceae</taxon>
        <taxon>Candidatus Methanogaster</taxon>
    </lineage>
</organism>
<reference evidence="3" key="1">
    <citation type="submission" date="2020-06" db="EMBL/GenBank/DDBJ databases">
        <title>Unique genomic features of the anaerobic methanotrophic archaea.</title>
        <authorList>
            <person name="Chadwick G.L."/>
            <person name="Skennerton C.T."/>
            <person name="Laso-Perez R."/>
            <person name="Leu A.O."/>
            <person name="Speth D.R."/>
            <person name="Yu H."/>
            <person name="Morgan-Lang C."/>
            <person name="Hatzenpichler R."/>
            <person name="Goudeau D."/>
            <person name="Malmstrom R."/>
            <person name="Brazelton W.J."/>
            <person name="Woyke T."/>
            <person name="Hallam S.J."/>
            <person name="Tyson G.W."/>
            <person name="Wegener G."/>
            <person name="Boetius A."/>
            <person name="Orphan V."/>
        </authorList>
    </citation>
    <scope>NUCLEOTIDE SEQUENCE</scope>
</reference>
<dbReference type="EMBL" id="MT631166">
    <property type="protein sequence ID" value="QNO46029.1"/>
    <property type="molecule type" value="Genomic_DNA"/>
</dbReference>
<name>A0A7G9YQM6_9EURY</name>
<dbReference type="EMBL" id="MT631419">
    <property type="protein sequence ID" value="QNO50310.1"/>
    <property type="molecule type" value="Genomic_DNA"/>
</dbReference>